<proteinExistence type="predicted"/>
<evidence type="ECO:0000313" key="3">
    <source>
        <dbReference type="Proteomes" id="UP000597762"/>
    </source>
</evidence>
<protein>
    <submittedName>
        <fullName evidence="2">Uncharacterized protein</fullName>
    </submittedName>
</protein>
<name>A0A812BW77_ACAPH</name>
<keyword evidence="3" id="KW-1185">Reference proteome</keyword>
<keyword evidence="1" id="KW-1133">Transmembrane helix</keyword>
<gene>
    <name evidence="2" type="ORF">SPHA_22911</name>
</gene>
<comment type="caution">
    <text evidence="2">The sequence shown here is derived from an EMBL/GenBank/DDBJ whole genome shotgun (WGS) entry which is preliminary data.</text>
</comment>
<keyword evidence="1" id="KW-0812">Transmembrane</keyword>
<reference evidence="2" key="1">
    <citation type="submission" date="2021-01" db="EMBL/GenBank/DDBJ databases">
        <authorList>
            <person name="Li R."/>
            <person name="Bekaert M."/>
        </authorList>
    </citation>
    <scope>NUCLEOTIDE SEQUENCE</scope>
    <source>
        <strain evidence="2">Farmed</strain>
    </source>
</reference>
<accession>A0A812BW77</accession>
<sequence>MHQIWTYHQENQFTTIRLYKPVTLLSRSKSSYISSYELIDPPLCIFSYFFVLLSLSLSLSLSLNFPIYQRLSYSFISFHNWHKFPTSPPLHFLVFPHSRRLSPSQYLSLHSISSSLSLSLLLSHLQPVSFCLSHSVPFTRFLSYCCNIAHSLSYTASYFLSLNFSLFLPLNLYHSFSSFSSSLSLSQYHFRPLSLTHPHSLSLPLSSLTFNLAHSFFLSLIISFSHSPLSHPISLLHRRLHFLKLLTLSTLPSLLYCRSLPLPLSLSLSLSLSLTLFSRFFWFALICPFSQPQP</sequence>
<keyword evidence="1" id="KW-0472">Membrane</keyword>
<evidence type="ECO:0000313" key="2">
    <source>
        <dbReference type="EMBL" id="CAE1241519.1"/>
    </source>
</evidence>
<dbReference type="EMBL" id="CAHIKZ030000846">
    <property type="protein sequence ID" value="CAE1241519.1"/>
    <property type="molecule type" value="Genomic_DNA"/>
</dbReference>
<organism evidence="2 3">
    <name type="scientific">Acanthosepion pharaonis</name>
    <name type="common">Pharaoh cuttlefish</name>
    <name type="synonym">Sepia pharaonis</name>
    <dbReference type="NCBI Taxonomy" id="158019"/>
    <lineage>
        <taxon>Eukaryota</taxon>
        <taxon>Metazoa</taxon>
        <taxon>Spiralia</taxon>
        <taxon>Lophotrochozoa</taxon>
        <taxon>Mollusca</taxon>
        <taxon>Cephalopoda</taxon>
        <taxon>Coleoidea</taxon>
        <taxon>Decapodiformes</taxon>
        <taxon>Sepiida</taxon>
        <taxon>Sepiina</taxon>
        <taxon>Sepiidae</taxon>
        <taxon>Acanthosepion</taxon>
    </lineage>
</organism>
<feature type="transmembrane region" description="Helical" evidence="1">
    <location>
        <begin position="45"/>
        <end position="65"/>
    </location>
</feature>
<evidence type="ECO:0000256" key="1">
    <source>
        <dbReference type="SAM" id="Phobius"/>
    </source>
</evidence>
<dbReference type="AlphaFoldDB" id="A0A812BW77"/>
<dbReference type="Proteomes" id="UP000597762">
    <property type="component" value="Unassembled WGS sequence"/>
</dbReference>